<gene>
    <name evidence="12" type="primary">rbsK</name>
    <name evidence="14" type="ORF">NV226_02420</name>
</gene>
<dbReference type="InterPro" id="IPR002173">
    <property type="entry name" value="Carboh/pur_kinase_PfkB_CS"/>
</dbReference>
<name>A0ABY5R9A2_9MOLU</name>
<evidence type="ECO:0000256" key="6">
    <source>
        <dbReference type="ARBA" id="ARBA00022741"/>
    </source>
</evidence>
<comment type="cofactor">
    <cofactor evidence="12">
        <name>Mg(2+)</name>
        <dbReference type="ChEBI" id="CHEBI:18420"/>
    </cofactor>
    <text evidence="12">Requires a divalent cation, most likely magnesium in vivo, as an electrophilic catalyst to aid phosphoryl group transfer. It is the chelate of the metal and the nucleotide that is the actual substrate.</text>
</comment>
<feature type="binding site" evidence="12">
    <location>
        <begin position="221"/>
        <end position="226"/>
    </location>
    <ligand>
        <name>ATP</name>
        <dbReference type="ChEBI" id="CHEBI:30616"/>
    </ligand>
</feature>
<dbReference type="Proteomes" id="UP001059252">
    <property type="component" value="Chromosome"/>
</dbReference>
<evidence type="ECO:0000256" key="2">
    <source>
        <dbReference type="ARBA" id="ARBA00012035"/>
    </source>
</evidence>
<proteinExistence type="inferred from homology"/>
<evidence type="ECO:0000256" key="1">
    <source>
        <dbReference type="ARBA" id="ARBA00005380"/>
    </source>
</evidence>
<dbReference type="RefSeq" id="WP_258210734.1">
    <property type="nucleotide sequence ID" value="NZ_CP102734.1"/>
</dbReference>
<dbReference type="InterPro" id="IPR011877">
    <property type="entry name" value="Ribokinase"/>
</dbReference>
<keyword evidence="4 12" id="KW-0808">Transferase</keyword>
<dbReference type="EC" id="2.7.1.15" evidence="2 12"/>
<dbReference type="Pfam" id="PF00294">
    <property type="entry name" value="PfkB"/>
    <property type="match status" value="1"/>
</dbReference>
<comment type="catalytic activity">
    <reaction evidence="12">
        <text>D-ribose + ATP = D-ribose 5-phosphate + ADP + H(+)</text>
        <dbReference type="Rhea" id="RHEA:13697"/>
        <dbReference type="ChEBI" id="CHEBI:15378"/>
        <dbReference type="ChEBI" id="CHEBI:30616"/>
        <dbReference type="ChEBI" id="CHEBI:47013"/>
        <dbReference type="ChEBI" id="CHEBI:78346"/>
        <dbReference type="ChEBI" id="CHEBI:456216"/>
        <dbReference type="EC" id="2.7.1.15"/>
    </reaction>
</comment>
<evidence type="ECO:0000256" key="5">
    <source>
        <dbReference type="ARBA" id="ARBA00022723"/>
    </source>
</evidence>
<reference evidence="14" key="1">
    <citation type="submission" date="2022-08" db="EMBL/GenBank/DDBJ databases">
        <title>Complete genome of Mycoplasma iguanae type strain 2327.</title>
        <authorList>
            <person name="Spergser J."/>
        </authorList>
    </citation>
    <scope>NUCLEOTIDE SEQUENCE</scope>
    <source>
        <strain evidence="14">2327</strain>
    </source>
</reference>
<evidence type="ECO:0000256" key="7">
    <source>
        <dbReference type="ARBA" id="ARBA00022777"/>
    </source>
</evidence>
<comment type="caution">
    <text evidence="12">Lacks conserved residue(s) required for the propagation of feature annotation.</text>
</comment>
<comment type="subcellular location">
    <subcellularLocation>
        <location evidence="12">Cytoplasm</location>
    </subcellularLocation>
</comment>
<evidence type="ECO:0000313" key="15">
    <source>
        <dbReference type="Proteomes" id="UP001059252"/>
    </source>
</evidence>
<feature type="binding site" evidence="12">
    <location>
        <position position="183"/>
    </location>
    <ligand>
        <name>ATP</name>
        <dbReference type="ChEBI" id="CHEBI:30616"/>
    </ligand>
</feature>
<keyword evidence="15" id="KW-1185">Reference proteome</keyword>
<dbReference type="Gene3D" id="3.40.1190.20">
    <property type="match status" value="1"/>
</dbReference>
<feature type="binding site" evidence="12">
    <location>
        <position position="290"/>
    </location>
    <ligand>
        <name>K(+)</name>
        <dbReference type="ChEBI" id="CHEBI:29103"/>
    </ligand>
</feature>
<evidence type="ECO:0000256" key="12">
    <source>
        <dbReference type="HAMAP-Rule" id="MF_01987"/>
    </source>
</evidence>
<keyword evidence="6 12" id="KW-0547">Nucleotide-binding</keyword>
<keyword evidence="11 12" id="KW-0119">Carbohydrate metabolism</keyword>
<feature type="binding site" evidence="12">
    <location>
        <position position="251"/>
    </location>
    <ligand>
        <name>K(+)</name>
        <dbReference type="ChEBI" id="CHEBI:29103"/>
    </ligand>
</feature>
<dbReference type="HAMAP" id="MF_01987">
    <property type="entry name" value="Ribokinase"/>
    <property type="match status" value="1"/>
</dbReference>
<dbReference type="CDD" id="cd01174">
    <property type="entry name" value="ribokinase"/>
    <property type="match status" value="1"/>
</dbReference>
<keyword evidence="7 12" id="KW-0418">Kinase</keyword>
<sequence>MKKILVVGSVNVDLVLKIRNFPRPGETIYSAGKKIFLGGKGINQAIALKKLANDVTFIGKIGNDQESNFVLEEANKYQLNLNDIVKIEATTGIAHISVLENGENTIILVPGANHKFDNENYQKWEEKISQYDFLLVQLEVTNSFVFELIKIANKLHKKIILNPAPAKKIPLNILGLCDFIIPNETELSTIFDLDPIANEQEIAIILQKFYQQYPQTTFIVTFGAKGVYYLDQNQNLINIPAKKNIDVVDTTGAGDSFIAAFITQIINNKTIEEAIDFGILASSITITRQGAAVSTPTLEEVKNNV</sequence>
<keyword evidence="9 12" id="KW-0460">Magnesium</keyword>
<comment type="pathway">
    <text evidence="12">Carbohydrate metabolism; D-ribose degradation; D-ribose 5-phosphate from beta-D-ribopyranose: step 2/2.</text>
</comment>
<dbReference type="PROSITE" id="PS00584">
    <property type="entry name" value="PFKB_KINASES_2"/>
    <property type="match status" value="1"/>
</dbReference>
<organism evidence="14 15">
    <name type="scientific">Mycoplasma iguanae</name>
    <dbReference type="NCBI Taxonomy" id="292461"/>
    <lineage>
        <taxon>Bacteria</taxon>
        <taxon>Bacillati</taxon>
        <taxon>Mycoplasmatota</taxon>
        <taxon>Mollicutes</taxon>
        <taxon>Mycoplasmataceae</taxon>
        <taxon>Mycoplasma</taxon>
    </lineage>
</organism>
<evidence type="ECO:0000256" key="9">
    <source>
        <dbReference type="ARBA" id="ARBA00022842"/>
    </source>
</evidence>
<feature type="binding site" evidence="12">
    <location>
        <position position="294"/>
    </location>
    <ligand>
        <name>K(+)</name>
        <dbReference type="ChEBI" id="CHEBI:29103"/>
    </ligand>
</feature>
<comment type="subunit">
    <text evidence="12">Homodimer.</text>
</comment>
<keyword evidence="12" id="KW-0963">Cytoplasm</keyword>
<accession>A0ABY5R9A2</accession>
<evidence type="ECO:0000256" key="10">
    <source>
        <dbReference type="ARBA" id="ARBA00022958"/>
    </source>
</evidence>
<feature type="binding site" evidence="12">
    <location>
        <begin position="39"/>
        <end position="43"/>
    </location>
    <ligand>
        <name>substrate</name>
    </ligand>
</feature>
<dbReference type="InterPro" id="IPR002139">
    <property type="entry name" value="Ribo/fructo_kinase"/>
</dbReference>
<feature type="binding site" evidence="12">
    <location>
        <position position="255"/>
    </location>
    <ligand>
        <name>substrate</name>
    </ligand>
</feature>
<comment type="similarity">
    <text evidence="1">Belongs to the carbohydrate kinase pfkB family.</text>
</comment>
<keyword evidence="10 12" id="KW-0630">Potassium</keyword>
<feature type="binding site" evidence="12">
    <location>
        <position position="249"/>
    </location>
    <ligand>
        <name>K(+)</name>
        <dbReference type="ChEBI" id="CHEBI:29103"/>
    </ligand>
</feature>
<feature type="binding site" evidence="12">
    <location>
        <position position="285"/>
    </location>
    <ligand>
        <name>K(+)</name>
        <dbReference type="ChEBI" id="CHEBI:29103"/>
    </ligand>
</feature>
<feature type="binding site" evidence="12">
    <location>
        <position position="139"/>
    </location>
    <ligand>
        <name>substrate</name>
    </ligand>
</feature>
<comment type="function">
    <text evidence="12">Catalyzes the phosphorylation of ribose at O-5 in a reaction requiring ATP and magnesium. The resulting D-ribose-5-phosphate can then be used either for sythesis of nucleotides, histidine, and tryptophan, or as a component of the pentose phosphate pathway.</text>
</comment>
<evidence type="ECO:0000259" key="13">
    <source>
        <dbReference type="Pfam" id="PF00294"/>
    </source>
</evidence>
<feature type="binding site" evidence="12">
    <location>
        <begin position="254"/>
        <end position="255"/>
    </location>
    <ligand>
        <name>ATP</name>
        <dbReference type="ChEBI" id="CHEBI:30616"/>
    </ligand>
</feature>
<evidence type="ECO:0000256" key="8">
    <source>
        <dbReference type="ARBA" id="ARBA00022840"/>
    </source>
</evidence>
<feature type="binding site" evidence="12">
    <location>
        <position position="288"/>
    </location>
    <ligand>
        <name>K(+)</name>
        <dbReference type="ChEBI" id="CHEBI:29103"/>
    </ligand>
</feature>
<feature type="domain" description="Carbohydrate kinase PfkB" evidence="13">
    <location>
        <begin position="1"/>
        <end position="297"/>
    </location>
</feature>
<protein>
    <recommendedName>
        <fullName evidence="3 12">Ribokinase</fullName>
        <shortName evidence="12">RK</shortName>
        <ecNumber evidence="2 12">2.7.1.15</ecNumber>
    </recommendedName>
</protein>
<dbReference type="SUPFAM" id="SSF53613">
    <property type="entry name" value="Ribokinase-like"/>
    <property type="match status" value="1"/>
</dbReference>
<feature type="active site" description="Proton acceptor" evidence="12">
    <location>
        <position position="255"/>
    </location>
</feature>
<keyword evidence="8 12" id="KW-0067">ATP-binding</keyword>
<dbReference type="PANTHER" id="PTHR10584">
    <property type="entry name" value="SUGAR KINASE"/>
    <property type="match status" value="1"/>
</dbReference>
<keyword evidence="5 12" id="KW-0479">Metal-binding</keyword>
<evidence type="ECO:0000256" key="3">
    <source>
        <dbReference type="ARBA" id="ARBA00016943"/>
    </source>
</evidence>
<evidence type="ECO:0000256" key="11">
    <source>
        <dbReference type="ARBA" id="ARBA00023277"/>
    </source>
</evidence>
<comment type="activity regulation">
    <text evidence="12">Activated by a monovalent cation that binds near, but not in, the active site. The most likely occupant of the site in vivo is potassium. Ion binding induces a conformational change that may alter substrate affinity.</text>
</comment>
<dbReference type="InterPro" id="IPR011611">
    <property type="entry name" value="PfkB_dom"/>
</dbReference>
<evidence type="ECO:0000256" key="4">
    <source>
        <dbReference type="ARBA" id="ARBA00022679"/>
    </source>
</evidence>
<feature type="binding site" evidence="12">
    <location>
        <begin position="11"/>
        <end position="13"/>
    </location>
    <ligand>
        <name>substrate</name>
    </ligand>
</feature>
<evidence type="ECO:0000313" key="14">
    <source>
        <dbReference type="EMBL" id="UVD81560.1"/>
    </source>
</evidence>
<dbReference type="EMBL" id="CP102734">
    <property type="protein sequence ID" value="UVD81560.1"/>
    <property type="molecule type" value="Genomic_DNA"/>
</dbReference>
<dbReference type="PRINTS" id="PR00990">
    <property type="entry name" value="RIBOKINASE"/>
</dbReference>
<comment type="similarity">
    <text evidence="12">Belongs to the carbohydrate kinase PfkB family. Ribokinase subfamily.</text>
</comment>
<dbReference type="InterPro" id="IPR029056">
    <property type="entry name" value="Ribokinase-like"/>
</dbReference>
<dbReference type="PANTHER" id="PTHR10584:SF166">
    <property type="entry name" value="RIBOKINASE"/>
    <property type="match status" value="1"/>
</dbReference>